<feature type="signal peptide" evidence="1">
    <location>
        <begin position="1"/>
        <end position="22"/>
    </location>
</feature>
<keyword evidence="1" id="KW-0732">Signal</keyword>
<keyword evidence="4" id="KW-1185">Reference proteome</keyword>
<proteinExistence type="predicted"/>
<feature type="domain" description="Peptide N-acetyl-beta-D-glucosaminyl asparaginase amidase A N-terminal" evidence="2">
    <location>
        <begin position="46"/>
        <end position="354"/>
    </location>
</feature>
<evidence type="ECO:0000256" key="1">
    <source>
        <dbReference type="SAM" id="SignalP"/>
    </source>
</evidence>
<accession>A0ABW5GSR2</accession>
<dbReference type="RefSeq" id="WP_345386400.1">
    <property type="nucleotide sequence ID" value="NZ_BAABHG010000001.1"/>
</dbReference>
<feature type="chain" id="PRO_5045615769" evidence="1">
    <location>
        <begin position="23"/>
        <end position="556"/>
    </location>
</feature>
<comment type="caution">
    <text evidence="3">The sequence shown here is derived from an EMBL/GenBank/DDBJ whole genome shotgun (WGS) entry which is preliminary data.</text>
</comment>
<dbReference type="InterPro" id="IPR056948">
    <property type="entry name" value="PNGaseA_N"/>
</dbReference>
<organism evidence="3 4">
    <name type="scientific">Amycolatopsis samaneae</name>
    <dbReference type="NCBI Taxonomy" id="664691"/>
    <lineage>
        <taxon>Bacteria</taxon>
        <taxon>Bacillati</taxon>
        <taxon>Actinomycetota</taxon>
        <taxon>Actinomycetes</taxon>
        <taxon>Pseudonocardiales</taxon>
        <taxon>Pseudonocardiaceae</taxon>
        <taxon>Amycolatopsis</taxon>
    </lineage>
</organism>
<dbReference type="PANTHER" id="PTHR31104">
    <property type="entry name" value="PEPTIDE-N4-(N-ACETYL-BETA-GLUCOSAMINYL)ASPARAGINE AMIDASE A PROTEIN"/>
    <property type="match status" value="1"/>
</dbReference>
<dbReference type="Proteomes" id="UP001597419">
    <property type="component" value="Unassembled WGS sequence"/>
</dbReference>
<name>A0ABW5GSR2_9PSEU</name>
<evidence type="ECO:0000313" key="4">
    <source>
        <dbReference type="Proteomes" id="UP001597419"/>
    </source>
</evidence>
<dbReference type="InterPro" id="IPR021102">
    <property type="entry name" value="PNGase_A"/>
</dbReference>
<reference evidence="4" key="1">
    <citation type="journal article" date="2019" name="Int. J. Syst. Evol. Microbiol.">
        <title>The Global Catalogue of Microorganisms (GCM) 10K type strain sequencing project: providing services to taxonomists for standard genome sequencing and annotation.</title>
        <authorList>
            <consortium name="The Broad Institute Genomics Platform"/>
            <consortium name="The Broad Institute Genome Sequencing Center for Infectious Disease"/>
            <person name="Wu L."/>
            <person name="Ma J."/>
        </authorList>
    </citation>
    <scope>NUCLEOTIDE SEQUENCE [LARGE SCALE GENOMIC DNA]</scope>
    <source>
        <strain evidence="4">CGMCC 4.7643</strain>
    </source>
</reference>
<sequence length="556" mass="59929">MKRFAVLLAALLLLFAPTAASADPVLEGDTDNPVTPAPAVTRPDTAHCTVTLADRFRSNAPDGAQRFYEGTLTPPKECAGPWSKVVLDQTVTVSGRQYDRIGDLLIGGTEVWWGTTEEPSGEGRRPITYHFDKDLTAYSSLLRTPQPFGGGIGNFTSPVYTGVYEQTVTITYYRAGAAHPAPAVPDRVAGFAHADANVGAGTVHFTAKDLPRNITRAYLEVTLEGGACDEQWFSAVPDEVVAKYPKAGLCGHGPFREANIALDGAPVGGAHTFPHIYSGGIVPTLWRPIVAIDTFSLHAETFDLTPFAGRLVDGGTHDLSFTVPDIGGGWSVVPTLFLYTDQHAERTSGALTRDDVAPVAEKTTVVKDTSDGVNATVTAKRHDVTAGYLDTSAGRVFTQVERTRDYRNSDDLTHGANAQHLVQTDQGRQSSVSTVDGRVVAADRHSWSYPLTVDASPLTLTDDQNFKLGGTVEMTKQLSDETGDGRHWRPKSSSREWLRSTGTLTRTNGVTTESDDSSRTLYTGPDDRGRPYFHYVASNHGLLTADHEIGGSRSPR</sequence>
<dbReference type="Pfam" id="PF12222">
    <property type="entry name" value="PNGaseA"/>
    <property type="match status" value="1"/>
</dbReference>
<dbReference type="EMBL" id="JBHUKU010000022">
    <property type="protein sequence ID" value="MFD2463808.1"/>
    <property type="molecule type" value="Genomic_DNA"/>
</dbReference>
<protein>
    <submittedName>
        <fullName evidence="3">Peptide-N4-asparagine amidase</fullName>
    </submittedName>
</protein>
<evidence type="ECO:0000259" key="2">
    <source>
        <dbReference type="Pfam" id="PF12222"/>
    </source>
</evidence>
<evidence type="ECO:0000313" key="3">
    <source>
        <dbReference type="EMBL" id="MFD2463808.1"/>
    </source>
</evidence>
<gene>
    <name evidence="3" type="ORF">ACFSYJ_34695</name>
</gene>